<organism evidence="3 6">
    <name type="scientific">Rotaria sordida</name>
    <dbReference type="NCBI Taxonomy" id="392033"/>
    <lineage>
        <taxon>Eukaryota</taxon>
        <taxon>Metazoa</taxon>
        <taxon>Spiralia</taxon>
        <taxon>Gnathifera</taxon>
        <taxon>Rotifera</taxon>
        <taxon>Eurotatoria</taxon>
        <taxon>Bdelloidea</taxon>
        <taxon>Philodinida</taxon>
        <taxon>Philodinidae</taxon>
        <taxon>Rotaria</taxon>
    </lineage>
</organism>
<dbReference type="Gene3D" id="1.10.287.110">
    <property type="entry name" value="DnaJ domain"/>
    <property type="match status" value="1"/>
</dbReference>
<evidence type="ECO:0000256" key="1">
    <source>
        <dbReference type="SAM" id="Phobius"/>
    </source>
</evidence>
<name>A0A815LLS2_9BILA</name>
<dbReference type="GO" id="GO:0006620">
    <property type="term" value="P:post-translational protein targeting to endoplasmic reticulum membrane"/>
    <property type="evidence" value="ECO:0007669"/>
    <property type="project" value="TreeGrafter"/>
</dbReference>
<dbReference type="AlphaFoldDB" id="A0A815LLS2"/>
<proteinExistence type="predicted"/>
<evidence type="ECO:0000313" key="3">
    <source>
        <dbReference type="EMBL" id="CAF1411863.1"/>
    </source>
</evidence>
<dbReference type="EMBL" id="CAJOAX010014645">
    <property type="protein sequence ID" value="CAF4146260.1"/>
    <property type="molecule type" value="Genomic_DNA"/>
</dbReference>
<feature type="transmembrane region" description="Helical" evidence="1">
    <location>
        <begin position="17"/>
        <end position="39"/>
    </location>
</feature>
<dbReference type="SMART" id="SM00271">
    <property type="entry name" value="DnaJ"/>
    <property type="match status" value="1"/>
</dbReference>
<accession>A0A815LLS2</accession>
<evidence type="ECO:0000313" key="6">
    <source>
        <dbReference type="Proteomes" id="UP000663889"/>
    </source>
</evidence>
<dbReference type="GO" id="GO:0003723">
    <property type="term" value="F:RNA binding"/>
    <property type="evidence" value="ECO:0007669"/>
    <property type="project" value="TreeGrafter"/>
</dbReference>
<dbReference type="CDD" id="cd06257">
    <property type="entry name" value="DnaJ"/>
    <property type="match status" value="1"/>
</dbReference>
<dbReference type="EMBL" id="CAJOBE010005951">
    <property type="protein sequence ID" value="CAF3990928.1"/>
    <property type="molecule type" value="Genomic_DNA"/>
</dbReference>
<dbReference type="PANTHER" id="PTHR24075:SF0">
    <property type="entry name" value="TRANSLOCATION PROTEIN SEC63 HOMOLOG"/>
    <property type="match status" value="1"/>
</dbReference>
<evidence type="ECO:0000313" key="5">
    <source>
        <dbReference type="EMBL" id="CAF4146260.1"/>
    </source>
</evidence>
<dbReference type="PANTHER" id="PTHR24075">
    <property type="entry name" value="SEC63 DOMAIN-CONTAINING"/>
    <property type="match status" value="1"/>
</dbReference>
<evidence type="ECO:0000313" key="4">
    <source>
        <dbReference type="EMBL" id="CAF3990928.1"/>
    </source>
</evidence>
<dbReference type="Pfam" id="PF00226">
    <property type="entry name" value="DnaJ"/>
    <property type="match status" value="1"/>
</dbReference>
<dbReference type="Proteomes" id="UP000663889">
    <property type="component" value="Unassembled WGS sequence"/>
</dbReference>
<gene>
    <name evidence="4" type="ORF">FNK824_LOCUS25394</name>
    <name evidence="5" type="ORF">OTI717_LOCUS35995</name>
    <name evidence="3" type="ORF">SEV965_LOCUS31899</name>
</gene>
<evidence type="ECO:0000259" key="2">
    <source>
        <dbReference type="PROSITE" id="PS50076"/>
    </source>
</evidence>
<dbReference type="GO" id="GO:0008320">
    <property type="term" value="F:protein transmembrane transporter activity"/>
    <property type="evidence" value="ECO:0007669"/>
    <property type="project" value="TreeGrafter"/>
</dbReference>
<dbReference type="Proteomes" id="UP000663874">
    <property type="component" value="Unassembled WGS sequence"/>
</dbReference>
<dbReference type="InterPro" id="IPR036869">
    <property type="entry name" value="J_dom_sf"/>
</dbReference>
<dbReference type="PROSITE" id="PS50076">
    <property type="entry name" value="DNAJ_2"/>
    <property type="match status" value="1"/>
</dbReference>
<reference evidence="3" key="1">
    <citation type="submission" date="2021-02" db="EMBL/GenBank/DDBJ databases">
        <authorList>
            <person name="Nowell W R."/>
        </authorList>
    </citation>
    <scope>NUCLEOTIDE SEQUENCE</scope>
</reference>
<dbReference type="GO" id="GO:0031207">
    <property type="term" value="C:Sec62/Sec63 complex"/>
    <property type="evidence" value="ECO:0007669"/>
    <property type="project" value="TreeGrafter"/>
</dbReference>
<protein>
    <recommendedName>
        <fullName evidence="2">J domain-containing protein</fullName>
    </recommendedName>
</protein>
<sequence>MTVTSGLKVEYELGGEYIFYLILSFVIPILLSMTCCLWCQGEQEISPRPVNSFCTATDLIEYQSSQMNEKKRKEQAKRTKLYLILAWVVLFIVIYCASPSSEDNEEFDPFFILNIHEETSIKEIQHAYRELSKQHHPDRGGDPEKFKEIAKAHQILTDEKAKENWKKYGNPDGPRELHVGFAIPKWLVDHKNSMFILCAYTSFFIIVPLLCCVCRLK</sequence>
<feature type="domain" description="J" evidence="2">
    <location>
        <begin position="108"/>
        <end position="169"/>
    </location>
</feature>
<comment type="caution">
    <text evidence="3">The sequence shown here is derived from an EMBL/GenBank/DDBJ whole genome shotgun (WGS) entry which is preliminary data.</text>
</comment>
<dbReference type="InterPro" id="IPR001623">
    <property type="entry name" value="DnaJ_domain"/>
</dbReference>
<feature type="transmembrane region" description="Helical" evidence="1">
    <location>
        <begin position="81"/>
        <end position="100"/>
    </location>
</feature>
<dbReference type="GO" id="GO:0006614">
    <property type="term" value="P:SRP-dependent cotranslational protein targeting to membrane"/>
    <property type="evidence" value="ECO:0007669"/>
    <property type="project" value="TreeGrafter"/>
</dbReference>
<dbReference type="SUPFAM" id="SSF46565">
    <property type="entry name" value="Chaperone J-domain"/>
    <property type="match status" value="1"/>
</dbReference>
<keyword evidence="1" id="KW-1133">Transmembrane helix</keyword>
<dbReference type="EMBL" id="CAJNOU010003821">
    <property type="protein sequence ID" value="CAF1411863.1"/>
    <property type="molecule type" value="Genomic_DNA"/>
</dbReference>
<dbReference type="Proteomes" id="UP000663823">
    <property type="component" value="Unassembled WGS sequence"/>
</dbReference>
<keyword evidence="1" id="KW-0812">Transmembrane</keyword>
<keyword evidence="1" id="KW-0472">Membrane</keyword>
<feature type="transmembrane region" description="Helical" evidence="1">
    <location>
        <begin position="194"/>
        <end position="216"/>
    </location>
</feature>